<feature type="compositionally biased region" description="Acidic residues" evidence="1">
    <location>
        <begin position="112"/>
        <end position="128"/>
    </location>
</feature>
<evidence type="ECO:0000313" key="2">
    <source>
        <dbReference type="EMBL" id="OBZ69763.1"/>
    </source>
</evidence>
<organism evidence="2 3">
    <name type="scientific">Grifola frondosa</name>
    <name type="common">Maitake</name>
    <name type="synonym">Polyporus frondosus</name>
    <dbReference type="NCBI Taxonomy" id="5627"/>
    <lineage>
        <taxon>Eukaryota</taxon>
        <taxon>Fungi</taxon>
        <taxon>Dikarya</taxon>
        <taxon>Basidiomycota</taxon>
        <taxon>Agaricomycotina</taxon>
        <taxon>Agaricomycetes</taxon>
        <taxon>Polyporales</taxon>
        <taxon>Grifolaceae</taxon>
        <taxon>Grifola</taxon>
    </lineage>
</organism>
<dbReference type="EMBL" id="LUGG01000015">
    <property type="protein sequence ID" value="OBZ69763.1"/>
    <property type="molecule type" value="Genomic_DNA"/>
</dbReference>
<reference evidence="2 3" key="1">
    <citation type="submission" date="2016-03" db="EMBL/GenBank/DDBJ databases">
        <title>Whole genome sequencing of Grifola frondosa 9006-11.</title>
        <authorList>
            <person name="Min B."/>
            <person name="Park H."/>
            <person name="Kim J.-G."/>
            <person name="Cho H."/>
            <person name="Oh Y.-L."/>
            <person name="Kong W.-S."/>
            <person name="Choi I.-G."/>
        </authorList>
    </citation>
    <scope>NUCLEOTIDE SEQUENCE [LARGE SCALE GENOMIC DNA]</scope>
    <source>
        <strain evidence="2 3">9006-11</strain>
    </source>
</reference>
<evidence type="ECO:0000313" key="3">
    <source>
        <dbReference type="Proteomes" id="UP000092993"/>
    </source>
</evidence>
<name>A0A1C7LYI0_GRIFR</name>
<proteinExistence type="predicted"/>
<dbReference type="Proteomes" id="UP000092993">
    <property type="component" value="Unassembled WGS sequence"/>
</dbReference>
<protein>
    <submittedName>
        <fullName evidence="2">Uncharacterized protein</fullName>
    </submittedName>
</protein>
<gene>
    <name evidence="2" type="ORF">A0H81_10569</name>
</gene>
<evidence type="ECO:0000256" key="1">
    <source>
        <dbReference type="SAM" id="MobiDB-lite"/>
    </source>
</evidence>
<dbReference type="AlphaFoldDB" id="A0A1C7LYI0"/>
<feature type="region of interest" description="Disordered" evidence="1">
    <location>
        <begin position="100"/>
        <end position="149"/>
    </location>
</feature>
<keyword evidence="3" id="KW-1185">Reference proteome</keyword>
<sequence>MSLSISSLLSRSESSEWTCIYRPPAHKNVRDDARQPRTLQYAHLQLPATQHTCAAAHCACVHRPRGAHTPSRSTSFSNLHTNPFAFCGVLQVGSASCQSMSGLHNPRMSSPEFDDEYDFGRDLDDDSGEYSPGNSTRRQAREAWAMEWR</sequence>
<accession>A0A1C7LYI0</accession>
<comment type="caution">
    <text evidence="2">The sequence shown here is derived from an EMBL/GenBank/DDBJ whole genome shotgun (WGS) entry which is preliminary data.</text>
</comment>